<feature type="non-terminal residue" evidence="1">
    <location>
        <position position="1"/>
    </location>
</feature>
<dbReference type="AlphaFoldDB" id="A0A7J7M5Z2"/>
<dbReference type="SUPFAM" id="SSF103511">
    <property type="entry name" value="Chlorophyll a-b binding protein"/>
    <property type="match status" value="1"/>
</dbReference>
<sequence length="138" mass="15683">IKKKWWSVLVVLYLQNQKNNNGDSIISFTINPSLSNIFSFNPSSLNTLQWFKLKENQNPETILSKGSSSKSSSWGFFQVEIPKVEPKFSALFLGFTKTAEIWNSRACMIGLIGTFIVELVRIEILIPFCLIENGLCLF</sequence>
<organism evidence="1 2">
    <name type="scientific">Kingdonia uniflora</name>
    <dbReference type="NCBI Taxonomy" id="39325"/>
    <lineage>
        <taxon>Eukaryota</taxon>
        <taxon>Viridiplantae</taxon>
        <taxon>Streptophyta</taxon>
        <taxon>Embryophyta</taxon>
        <taxon>Tracheophyta</taxon>
        <taxon>Spermatophyta</taxon>
        <taxon>Magnoliopsida</taxon>
        <taxon>Ranunculales</taxon>
        <taxon>Circaeasteraceae</taxon>
        <taxon>Kingdonia</taxon>
    </lineage>
</organism>
<evidence type="ECO:0000313" key="1">
    <source>
        <dbReference type="EMBL" id="KAF6150285.1"/>
    </source>
</evidence>
<name>A0A7J7M5Z2_9MAGN</name>
<keyword evidence="2" id="KW-1185">Reference proteome</keyword>
<dbReference type="Proteomes" id="UP000541444">
    <property type="component" value="Unassembled WGS sequence"/>
</dbReference>
<accession>A0A7J7M5Z2</accession>
<proteinExistence type="predicted"/>
<dbReference type="EMBL" id="JACGCM010001747">
    <property type="protein sequence ID" value="KAF6150285.1"/>
    <property type="molecule type" value="Genomic_DNA"/>
</dbReference>
<protein>
    <submittedName>
        <fullName evidence="1">Uncharacterized protein</fullName>
    </submittedName>
</protein>
<evidence type="ECO:0000313" key="2">
    <source>
        <dbReference type="Proteomes" id="UP000541444"/>
    </source>
</evidence>
<dbReference type="OrthoDB" id="542523at2759"/>
<comment type="caution">
    <text evidence="1">The sequence shown here is derived from an EMBL/GenBank/DDBJ whole genome shotgun (WGS) entry which is preliminary data.</text>
</comment>
<reference evidence="1 2" key="1">
    <citation type="journal article" date="2020" name="IScience">
        <title>Genome Sequencing of the Endangered Kingdonia uniflora (Circaeasteraceae, Ranunculales) Reveals Potential Mechanisms of Evolutionary Specialization.</title>
        <authorList>
            <person name="Sun Y."/>
            <person name="Deng T."/>
            <person name="Zhang A."/>
            <person name="Moore M.J."/>
            <person name="Landis J.B."/>
            <person name="Lin N."/>
            <person name="Zhang H."/>
            <person name="Zhang X."/>
            <person name="Huang J."/>
            <person name="Zhang X."/>
            <person name="Sun H."/>
            <person name="Wang H."/>
        </authorList>
    </citation>
    <scope>NUCLEOTIDE SEQUENCE [LARGE SCALE GENOMIC DNA]</scope>
    <source>
        <strain evidence="1">TB1705</strain>
        <tissue evidence="1">Leaf</tissue>
    </source>
</reference>
<gene>
    <name evidence="1" type="ORF">GIB67_033984</name>
</gene>